<dbReference type="InterPro" id="IPR007272">
    <property type="entry name" value="Sulf_transp_TsuA/YedE"/>
</dbReference>
<reference evidence="10 11" key="1">
    <citation type="submission" date="2017-09" db="EMBL/GenBank/DDBJ databases">
        <title>Depth-based differentiation of microbial function through sediment-hosted aquifers and enrichment of novel symbionts in the deep terrestrial subsurface.</title>
        <authorList>
            <person name="Probst A.J."/>
            <person name="Ladd B."/>
            <person name="Jarett J.K."/>
            <person name="Geller-Mcgrath D.E."/>
            <person name="Sieber C.M."/>
            <person name="Emerson J.B."/>
            <person name="Anantharaman K."/>
            <person name="Thomas B.C."/>
            <person name="Malmstrom R."/>
            <person name="Stieglmeier M."/>
            <person name="Klingl A."/>
            <person name="Woyke T."/>
            <person name="Ryan C.M."/>
            <person name="Banfield J.F."/>
        </authorList>
    </citation>
    <scope>NUCLEOTIDE SEQUENCE [LARGE SCALE GENOMIC DNA]</scope>
    <source>
        <strain evidence="10">CG17_big_fil_post_rev_8_21_14_2_50_48_46</strain>
    </source>
</reference>
<dbReference type="GO" id="GO:0005886">
    <property type="term" value="C:plasma membrane"/>
    <property type="evidence" value="ECO:0007669"/>
    <property type="project" value="UniProtKB-SubCell"/>
</dbReference>
<evidence type="ECO:0000256" key="7">
    <source>
        <dbReference type="ARBA" id="ARBA00023136"/>
    </source>
</evidence>
<comment type="caution">
    <text evidence="10">The sequence shown here is derived from an EMBL/GenBank/DDBJ whole genome shotgun (WGS) entry which is preliminary data.</text>
</comment>
<keyword evidence="3" id="KW-1003">Cell membrane</keyword>
<keyword evidence="6 9" id="KW-1133">Transmembrane helix</keyword>
<feature type="transmembrane region" description="Helical" evidence="9">
    <location>
        <begin position="85"/>
        <end position="102"/>
    </location>
</feature>
<evidence type="ECO:0000313" key="11">
    <source>
        <dbReference type="Proteomes" id="UP000231019"/>
    </source>
</evidence>
<keyword evidence="2" id="KW-0813">Transport</keyword>
<feature type="transmembrane region" description="Helical" evidence="9">
    <location>
        <begin position="53"/>
        <end position="73"/>
    </location>
</feature>
<protein>
    <submittedName>
        <fullName evidence="10">Uncharacterized protein</fullName>
    </submittedName>
</protein>
<comment type="subcellular location">
    <subcellularLocation>
        <location evidence="1">Cell inner membrane</location>
        <topology evidence="1">Multi-pass membrane protein</topology>
    </subcellularLocation>
</comment>
<proteinExistence type="inferred from homology"/>
<feature type="transmembrane region" description="Helical" evidence="9">
    <location>
        <begin position="122"/>
        <end position="143"/>
    </location>
</feature>
<feature type="transmembrane region" description="Helical" evidence="9">
    <location>
        <begin position="12"/>
        <end position="32"/>
    </location>
</feature>
<dbReference type="Pfam" id="PF04143">
    <property type="entry name" value="Sulf_transp"/>
    <property type="match status" value="1"/>
</dbReference>
<dbReference type="AlphaFoldDB" id="A0A2M7G203"/>
<dbReference type="EMBL" id="PFFQ01000044">
    <property type="protein sequence ID" value="PIW15802.1"/>
    <property type="molecule type" value="Genomic_DNA"/>
</dbReference>
<evidence type="ECO:0000313" key="10">
    <source>
        <dbReference type="EMBL" id="PIW15802.1"/>
    </source>
</evidence>
<keyword evidence="4" id="KW-0997">Cell inner membrane</keyword>
<name>A0A2M7G203_9BACT</name>
<sequence>MVIENFTPVSALIGGGLVGSAAALLMLFNGKIAGISGITKGILAECPTPQERFWRIAFVLGLIVGGFAMVQFLPAATAKVLSLNPIQLAIGGLLVGVGTAMGNGCTSGHGVCGLARRSPRSLASVTTFMGIGFVTMFLLTHVFGVGRF</sequence>
<dbReference type="Proteomes" id="UP000231019">
    <property type="component" value="Unassembled WGS sequence"/>
</dbReference>
<dbReference type="PANTHER" id="PTHR30574">
    <property type="entry name" value="INNER MEMBRANE PROTEIN YEDE"/>
    <property type="match status" value="1"/>
</dbReference>
<evidence type="ECO:0000256" key="5">
    <source>
        <dbReference type="ARBA" id="ARBA00022692"/>
    </source>
</evidence>
<gene>
    <name evidence="10" type="ORF">COW36_15760</name>
</gene>
<evidence type="ECO:0000256" key="9">
    <source>
        <dbReference type="SAM" id="Phobius"/>
    </source>
</evidence>
<organism evidence="10 11">
    <name type="scientific">bacterium (Candidatus Blackallbacteria) CG17_big_fil_post_rev_8_21_14_2_50_48_46</name>
    <dbReference type="NCBI Taxonomy" id="2014261"/>
    <lineage>
        <taxon>Bacteria</taxon>
        <taxon>Candidatus Blackallbacteria</taxon>
    </lineage>
</organism>
<evidence type="ECO:0000256" key="8">
    <source>
        <dbReference type="ARBA" id="ARBA00035655"/>
    </source>
</evidence>
<evidence type="ECO:0000256" key="2">
    <source>
        <dbReference type="ARBA" id="ARBA00022448"/>
    </source>
</evidence>
<keyword evidence="5 9" id="KW-0812">Transmembrane</keyword>
<evidence type="ECO:0000256" key="6">
    <source>
        <dbReference type="ARBA" id="ARBA00022989"/>
    </source>
</evidence>
<accession>A0A2M7G203</accession>
<evidence type="ECO:0000256" key="4">
    <source>
        <dbReference type="ARBA" id="ARBA00022519"/>
    </source>
</evidence>
<dbReference type="PANTHER" id="PTHR30574:SF1">
    <property type="entry name" value="SULPHUR TRANSPORT DOMAIN-CONTAINING PROTEIN"/>
    <property type="match status" value="1"/>
</dbReference>
<evidence type="ECO:0000256" key="3">
    <source>
        <dbReference type="ARBA" id="ARBA00022475"/>
    </source>
</evidence>
<evidence type="ECO:0000256" key="1">
    <source>
        <dbReference type="ARBA" id="ARBA00004429"/>
    </source>
</evidence>
<comment type="similarity">
    <text evidence="8">Belongs to the TsuA/YedE (TC 9.B.102) family.</text>
</comment>
<keyword evidence="7 9" id="KW-0472">Membrane</keyword>